<accession>A0A1Y6K1Q2</accession>
<keyword evidence="1 2" id="KW-0732">Signal</keyword>
<dbReference type="KEGG" id="abat:CFX1CAM_0505"/>
<protein>
    <submittedName>
        <fullName evidence="3">Putative ABC transporter substrate binding protein</fullName>
    </submittedName>
</protein>
<dbReference type="PROSITE" id="PS51257">
    <property type="entry name" value="PROKAR_LIPOPROTEIN"/>
    <property type="match status" value="1"/>
</dbReference>
<reference evidence="4" key="1">
    <citation type="submission" date="2017-05" db="EMBL/GenBank/DDBJ databases">
        <authorList>
            <person name="Kirkegaard R."/>
            <person name="Mcilroy J S."/>
        </authorList>
    </citation>
    <scope>NUCLEOTIDE SEQUENCE [LARGE SCALE GENOMIC DNA]</scope>
</reference>
<dbReference type="NCBIfam" id="TIGR01254">
    <property type="entry name" value="sfuA"/>
    <property type="match status" value="1"/>
</dbReference>
<evidence type="ECO:0000256" key="1">
    <source>
        <dbReference type="ARBA" id="ARBA00022729"/>
    </source>
</evidence>
<feature type="chain" id="PRO_5012689774" evidence="2">
    <location>
        <begin position="27"/>
        <end position="351"/>
    </location>
</feature>
<keyword evidence="4" id="KW-1185">Reference proteome</keyword>
<dbReference type="PANTHER" id="PTHR30006">
    <property type="entry name" value="THIAMINE-BINDING PERIPLASMIC PROTEIN-RELATED"/>
    <property type="match status" value="1"/>
</dbReference>
<dbReference type="AlphaFoldDB" id="A0A1Y6K1Q2"/>
<dbReference type="GO" id="GO:0015888">
    <property type="term" value="P:thiamine transport"/>
    <property type="evidence" value="ECO:0007669"/>
    <property type="project" value="InterPro"/>
</dbReference>
<dbReference type="OrthoDB" id="9769319at2"/>
<organism evidence="3 4">
    <name type="scientific">Candidatus Brevifilum fermentans</name>
    <dbReference type="NCBI Taxonomy" id="1986204"/>
    <lineage>
        <taxon>Bacteria</taxon>
        <taxon>Bacillati</taxon>
        <taxon>Chloroflexota</taxon>
        <taxon>Anaerolineae</taxon>
        <taxon>Anaerolineales</taxon>
        <taxon>Anaerolineaceae</taxon>
        <taxon>Candidatus Brevifilum</taxon>
    </lineage>
</organism>
<evidence type="ECO:0000313" key="4">
    <source>
        <dbReference type="Proteomes" id="UP000195514"/>
    </source>
</evidence>
<evidence type="ECO:0000313" key="3">
    <source>
        <dbReference type="EMBL" id="SMX53571.1"/>
    </source>
</evidence>
<dbReference type="Gene3D" id="3.40.190.10">
    <property type="entry name" value="Periplasmic binding protein-like II"/>
    <property type="match status" value="2"/>
</dbReference>
<dbReference type="GO" id="GO:0030288">
    <property type="term" value="C:outer membrane-bounded periplasmic space"/>
    <property type="evidence" value="ECO:0007669"/>
    <property type="project" value="TreeGrafter"/>
</dbReference>
<dbReference type="CDD" id="cd13545">
    <property type="entry name" value="PBP2_TbpA"/>
    <property type="match status" value="1"/>
</dbReference>
<gene>
    <name evidence="3" type="ORF">CFX1CAM_0505</name>
</gene>
<dbReference type="EMBL" id="LT859958">
    <property type="protein sequence ID" value="SMX53571.1"/>
    <property type="molecule type" value="Genomic_DNA"/>
</dbReference>
<dbReference type="InterPro" id="IPR005948">
    <property type="entry name" value="ThiB-like"/>
</dbReference>
<dbReference type="Proteomes" id="UP000195514">
    <property type="component" value="Chromosome I"/>
</dbReference>
<dbReference type="GO" id="GO:0030976">
    <property type="term" value="F:thiamine pyrophosphate binding"/>
    <property type="evidence" value="ECO:0007669"/>
    <property type="project" value="TreeGrafter"/>
</dbReference>
<dbReference type="SUPFAM" id="SSF53850">
    <property type="entry name" value="Periplasmic binding protein-like II"/>
    <property type="match status" value="1"/>
</dbReference>
<dbReference type="RefSeq" id="WP_087861497.1">
    <property type="nucleotide sequence ID" value="NZ_LT859958.1"/>
</dbReference>
<dbReference type="PANTHER" id="PTHR30006:SF2">
    <property type="entry name" value="ABC TRANSPORTER SUBSTRATE-BINDING PROTEIN"/>
    <property type="match status" value="1"/>
</dbReference>
<dbReference type="Pfam" id="PF13343">
    <property type="entry name" value="SBP_bac_6"/>
    <property type="match status" value="1"/>
</dbReference>
<feature type="signal peptide" evidence="2">
    <location>
        <begin position="1"/>
        <end position="26"/>
    </location>
</feature>
<evidence type="ECO:0000256" key="2">
    <source>
        <dbReference type="SAM" id="SignalP"/>
    </source>
</evidence>
<proteinExistence type="predicted"/>
<dbReference type="GO" id="GO:0030975">
    <property type="term" value="F:thiamine binding"/>
    <property type="evidence" value="ECO:0007669"/>
    <property type="project" value="InterPro"/>
</dbReference>
<sequence>MQKKMFALLVLIVTLLSAACTPFARPAETRSITVVTHDSFAISEELIADFESEHGVKVVFVRGGDAGTTLNQAILTKENPVADVFFGLDNTFLTRALEEELFIAYDSPMLAQVPAAFKLDPGNFALPIDYGDVCINYDKAYFADHSLTIPTSLEALTEPQYAGLLVVQNPATSSPGLSFLMATIAHFGEDGYLDYWAALKHNDVVVVSDWETAYYTNFSGSSGRGPQPMVVSYGSSPAAEVIFAETELAQAPTGSIIGPDTCFRQIEFVGILKNAANPDLAKLFVDFMLSVPFQEDIPMQMFVFPVNPQASLPQAFLEHVDIPDQPASLPPELIDAKREAWINAWLETVLD</sequence>
<name>A0A1Y6K1Q2_9CHLR</name>